<evidence type="ECO:0000313" key="2">
    <source>
        <dbReference type="EMBL" id="GFT40457.1"/>
    </source>
</evidence>
<keyword evidence="1" id="KW-0812">Transmembrane</keyword>
<comment type="caution">
    <text evidence="2">The sequence shown here is derived from an EMBL/GenBank/DDBJ whole genome shotgun (WGS) entry which is preliminary data.</text>
</comment>
<sequence>MITSYQPLNSLNLTKLDICFDRFPLKTSRMTLQGWRAKIVVYCIKFLVLIYDILSFPIYFLIDKPWNRWKLQKIIWVSAIYRYIDYLKTFLLTFSTSFKNGTK</sequence>
<organism evidence="2 3">
    <name type="scientific">Nephila pilipes</name>
    <name type="common">Giant wood spider</name>
    <name type="synonym">Nephila maculata</name>
    <dbReference type="NCBI Taxonomy" id="299642"/>
    <lineage>
        <taxon>Eukaryota</taxon>
        <taxon>Metazoa</taxon>
        <taxon>Ecdysozoa</taxon>
        <taxon>Arthropoda</taxon>
        <taxon>Chelicerata</taxon>
        <taxon>Arachnida</taxon>
        <taxon>Araneae</taxon>
        <taxon>Araneomorphae</taxon>
        <taxon>Entelegynae</taxon>
        <taxon>Araneoidea</taxon>
        <taxon>Nephilidae</taxon>
        <taxon>Nephila</taxon>
    </lineage>
</organism>
<gene>
    <name evidence="2" type="ORF">NPIL_132891</name>
</gene>
<dbReference type="Proteomes" id="UP000887013">
    <property type="component" value="Unassembled WGS sequence"/>
</dbReference>
<keyword evidence="3" id="KW-1185">Reference proteome</keyword>
<protein>
    <submittedName>
        <fullName evidence="2">Uncharacterized protein</fullName>
    </submittedName>
</protein>
<name>A0A8X6P061_NEPPI</name>
<feature type="transmembrane region" description="Helical" evidence="1">
    <location>
        <begin position="39"/>
        <end position="62"/>
    </location>
</feature>
<proteinExistence type="predicted"/>
<keyword evidence="1" id="KW-1133">Transmembrane helix</keyword>
<accession>A0A8X6P061</accession>
<dbReference type="AlphaFoldDB" id="A0A8X6P061"/>
<dbReference type="OrthoDB" id="8093028at2759"/>
<reference evidence="2" key="1">
    <citation type="submission" date="2020-08" db="EMBL/GenBank/DDBJ databases">
        <title>Multicomponent nature underlies the extraordinary mechanical properties of spider dragline silk.</title>
        <authorList>
            <person name="Kono N."/>
            <person name="Nakamura H."/>
            <person name="Mori M."/>
            <person name="Yoshida Y."/>
            <person name="Ohtoshi R."/>
            <person name="Malay A.D."/>
            <person name="Moran D.A.P."/>
            <person name="Tomita M."/>
            <person name="Numata K."/>
            <person name="Arakawa K."/>
        </authorList>
    </citation>
    <scope>NUCLEOTIDE SEQUENCE</scope>
</reference>
<evidence type="ECO:0000256" key="1">
    <source>
        <dbReference type="SAM" id="Phobius"/>
    </source>
</evidence>
<evidence type="ECO:0000313" key="3">
    <source>
        <dbReference type="Proteomes" id="UP000887013"/>
    </source>
</evidence>
<keyword evidence="1" id="KW-0472">Membrane</keyword>
<dbReference type="EMBL" id="BMAW01063478">
    <property type="protein sequence ID" value="GFT40457.1"/>
    <property type="molecule type" value="Genomic_DNA"/>
</dbReference>